<evidence type="ECO:0000313" key="2">
    <source>
        <dbReference type="EMBL" id="KAK8373686.1"/>
    </source>
</evidence>
<evidence type="ECO:0000256" key="1">
    <source>
        <dbReference type="SAM" id="Phobius"/>
    </source>
</evidence>
<accession>A0AAW0SFW9</accession>
<gene>
    <name evidence="2" type="ORF">O3P69_013530</name>
</gene>
<sequence>MVDRVRAFSRVHAGGVVILVGAVFGMEEPSTFQHQRHIQHKELLGVAFTGIMRMEAGSGDHIKTWHHNTMKVCVAACLHSVKSTPNYTHTPRLTTHLTT</sequence>
<name>A0AAW0SFW9_SCYPA</name>
<dbReference type="Proteomes" id="UP001487740">
    <property type="component" value="Unassembled WGS sequence"/>
</dbReference>
<dbReference type="EMBL" id="JARAKH010001018">
    <property type="protein sequence ID" value="KAK8373686.1"/>
    <property type="molecule type" value="Genomic_DNA"/>
</dbReference>
<comment type="caution">
    <text evidence="2">The sequence shown here is derived from an EMBL/GenBank/DDBJ whole genome shotgun (WGS) entry which is preliminary data.</text>
</comment>
<evidence type="ECO:0008006" key="4">
    <source>
        <dbReference type="Google" id="ProtNLM"/>
    </source>
</evidence>
<organism evidence="2 3">
    <name type="scientific">Scylla paramamosain</name>
    <name type="common">Mud crab</name>
    <dbReference type="NCBI Taxonomy" id="85552"/>
    <lineage>
        <taxon>Eukaryota</taxon>
        <taxon>Metazoa</taxon>
        <taxon>Ecdysozoa</taxon>
        <taxon>Arthropoda</taxon>
        <taxon>Crustacea</taxon>
        <taxon>Multicrustacea</taxon>
        <taxon>Malacostraca</taxon>
        <taxon>Eumalacostraca</taxon>
        <taxon>Eucarida</taxon>
        <taxon>Decapoda</taxon>
        <taxon>Pleocyemata</taxon>
        <taxon>Brachyura</taxon>
        <taxon>Eubrachyura</taxon>
        <taxon>Portunoidea</taxon>
        <taxon>Portunidae</taxon>
        <taxon>Portuninae</taxon>
        <taxon>Scylla</taxon>
    </lineage>
</organism>
<protein>
    <recommendedName>
        <fullName evidence="4">Secreted protein</fullName>
    </recommendedName>
</protein>
<keyword evidence="1" id="KW-1133">Transmembrane helix</keyword>
<reference evidence="2 3" key="1">
    <citation type="submission" date="2023-03" db="EMBL/GenBank/DDBJ databases">
        <title>High-quality genome of Scylla paramamosain provides insights in environmental adaptation.</title>
        <authorList>
            <person name="Zhang L."/>
        </authorList>
    </citation>
    <scope>NUCLEOTIDE SEQUENCE [LARGE SCALE GENOMIC DNA]</scope>
    <source>
        <strain evidence="2">LZ_2023a</strain>
        <tissue evidence="2">Muscle</tissue>
    </source>
</reference>
<evidence type="ECO:0000313" key="3">
    <source>
        <dbReference type="Proteomes" id="UP001487740"/>
    </source>
</evidence>
<dbReference type="AlphaFoldDB" id="A0AAW0SFW9"/>
<feature type="transmembrane region" description="Helical" evidence="1">
    <location>
        <begin position="7"/>
        <end position="26"/>
    </location>
</feature>
<keyword evidence="1" id="KW-0812">Transmembrane</keyword>
<proteinExistence type="predicted"/>
<keyword evidence="1" id="KW-0472">Membrane</keyword>
<keyword evidence="3" id="KW-1185">Reference proteome</keyword>